<evidence type="ECO:0000313" key="3">
    <source>
        <dbReference type="Proteomes" id="UP000000852"/>
    </source>
</evidence>
<dbReference type="InterPro" id="IPR036388">
    <property type="entry name" value="WH-like_DNA-bd_sf"/>
</dbReference>
<dbReference type="Gene3D" id="1.10.10.10">
    <property type="entry name" value="Winged helix-like DNA-binding domain superfamily/Winged helix DNA-binding domain"/>
    <property type="match status" value="1"/>
</dbReference>
<organism evidence="2 3">
    <name type="scientific">Pedobacter heparinus (strain ATCC 13125 / DSM 2366 / CIP 104194 / JCM 7457 / NBRC 12017 / NCIMB 9290 / NRRL B-14731 / HIM 762-3)</name>
    <dbReference type="NCBI Taxonomy" id="485917"/>
    <lineage>
        <taxon>Bacteria</taxon>
        <taxon>Pseudomonadati</taxon>
        <taxon>Bacteroidota</taxon>
        <taxon>Sphingobacteriia</taxon>
        <taxon>Sphingobacteriales</taxon>
        <taxon>Sphingobacteriaceae</taxon>
        <taxon>Pedobacter</taxon>
    </lineage>
</organism>
<dbReference type="InterPro" id="IPR050206">
    <property type="entry name" value="FtsK/SpoIIIE/SftA"/>
</dbReference>
<dbReference type="EMBL" id="CP001681">
    <property type="protein sequence ID" value="ACU03568.1"/>
    <property type="molecule type" value="Genomic_DNA"/>
</dbReference>
<dbReference type="PANTHER" id="PTHR22683">
    <property type="entry name" value="SPORULATION PROTEIN RELATED"/>
    <property type="match status" value="1"/>
</dbReference>
<keyword evidence="3" id="KW-1185">Reference proteome</keyword>
<dbReference type="PANTHER" id="PTHR22683:SF41">
    <property type="entry name" value="DNA TRANSLOCASE FTSK"/>
    <property type="match status" value="1"/>
</dbReference>
<dbReference type="Pfam" id="PF09397">
    <property type="entry name" value="FtsK_gamma"/>
    <property type="match status" value="1"/>
</dbReference>
<dbReference type="STRING" id="485917.Phep_1353"/>
<sequence length="181" mass="19979">MLEDKIKARLDEIAATLIPFVDAKDIGLSLFSGKLGLSLFLAYYARFKKSEADMDSAVQIVEHVFDPNELDSMFEDAARIIGIHQQGSTSLIQRKLKLGYNRAGRIIDQLKAIGIVGPFDGSKAREVLIPDDYALELFLNALRLEDGGEVAGTGVKVAVSENVVEREGNNGWSKIRSWFGY</sequence>
<proteinExistence type="predicted"/>
<dbReference type="Proteomes" id="UP000000852">
    <property type="component" value="Chromosome"/>
</dbReference>
<feature type="domain" description="FtsK gamma" evidence="1">
    <location>
        <begin position="67"/>
        <end position="132"/>
    </location>
</feature>
<protein>
    <submittedName>
        <fullName evidence="2">DNA segregation ATPase FtsK/SpoIIIE and related protein</fullName>
    </submittedName>
</protein>
<dbReference type="InterPro" id="IPR018541">
    <property type="entry name" value="Ftsk_gamma"/>
</dbReference>
<dbReference type="InterPro" id="IPR036390">
    <property type="entry name" value="WH_DNA-bd_sf"/>
</dbReference>
<dbReference type="AlphaFoldDB" id="C6XT07"/>
<dbReference type="SUPFAM" id="SSF46785">
    <property type="entry name" value="Winged helix' DNA-binding domain"/>
    <property type="match status" value="1"/>
</dbReference>
<accession>C6XT07</accession>
<dbReference type="eggNOG" id="COG1674">
    <property type="taxonomic scope" value="Bacteria"/>
</dbReference>
<dbReference type="KEGG" id="phe:Phep_1353"/>
<name>C6XT07_PEDHD</name>
<reference evidence="2 3" key="1">
    <citation type="journal article" date="2009" name="Stand. Genomic Sci.">
        <title>Complete genome sequence of Pedobacter heparinus type strain (HIM 762-3).</title>
        <authorList>
            <person name="Han C."/>
            <person name="Spring S."/>
            <person name="Lapidus A."/>
            <person name="Del Rio T.G."/>
            <person name="Tice H."/>
            <person name="Copeland A."/>
            <person name="Cheng J.F."/>
            <person name="Lucas S."/>
            <person name="Chen F."/>
            <person name="Nolan M."/>
            <person name="Bruce D."/>
            <person name="Goodwin L."/>
            <person name="Pitluck S."/>
            <person name="Ivanova N."/>
            <person name="Mavromatis K."/>
            <person name="Mikhailova N."/>
            <person name="Pati A."/>
            <person name="Chen A."/>
            <person name="Palaniappan K."/>
            <person name="Land M."/>
            <person name="Hauser L."/>
            <person name="Chang Y.J."/>
            <person name="Jeffries C.C."/>
            <person name="Saunders E."/>
            <person name="Chertkov O."/>
            <person name="Brettin T."/>
            <person name="Goker M."/>
            <person name="Rohde M."/>
            <person name="Bristow J."/>
            <person name="Eisen J.A."/>
            <person name="Markowitz V."/>
            <person name="Hugenholtz P."/>
            <person name="Kyrpides N.C."/>
            <person name="Klenk H.P."/>
            <person name="Detter J.C."/>
        </authorList>
    </citation>
    <scope>NUCLEOTIDE SEQUENCE [LARGE SCALE GENOMIC DNA]</scope>
    <source>
        <strain evidence="3">ATCC 13125 / DSM 2366 / CIP 104194 / JCM 7457 / NBRC 12017 / NCIMB 9290 / NRRL B-14731 / HIM 762-3</strain>
    </source>
</reference>
<dbReference type="SMART" id="SM00843">
    <property type="entry name" value="Ftsk_gamma"/>
    <property type="match status" value="1"/>
</dbReference>
<gene>
    <name evidence="2" type="ordered locus">Phep_1353</name>
</gene>
<evidence type="ECO:0000259" key="1">
    <source>
        <dbReference type="SMART" id="SM00843"/>
    </source>
</evidence>
<dbReference type="HOGENOM" id="CLU_1487702_0_0_10"/>
<evidence type="ECO:0000313" key="2">
    <source>
        <dbReference type="EMBL" id="ACU03568.1"/>
    </source>
</evidence>